<dbReference type="Pfam" id="PF00005">
    <property type="entry name" value="ABC_tran"/>
    <property type="match status" value="1"/>
</dbReference>
<dbReference type="InterPro" id="IPR050388">
    <property type="entry name" value="ABC_Ni/Peptide_Import"/>
</dbReference>
<reference evidence="11 12" key="1">
    <citation type="submission" date="2021-10" db="EMBL/GenBank/DDBJ databases">
        <authorList>
            <person name="Criscuolo A."/>
        </authorList>
    </citation>
    <scope>NUCLEOTIDE SEQUENCE [LARGE SCALE GENOMIC DNA]</scope>
    <source>
        <strain evidence="12">CIP 111883</strain>
    </source>
</reference>
<dbReference type="PROSITE" id="PS50893">
    <property type="entry name" value="ABC_TRANSPORTER_2"/>
    <property type="match status" value="1"/>
</dbReference>
<feature type="domain" description="ABC transporter" evidence="10">
    <location>
        <begin position="3"/>
        <end position="246"/>
    </location>
</feature>
<evidence type="ECO:0000256" key="4">
    <source>
        <dbReference type="ARBA" id="ARBA00022475"/>
    </source>
</evidence>
<keyword evidence="12" id="KW-1185">Reference proteome</keyword>
<comment type="subcellular location">
    <subcellularLocation>
        <location evidence="1">Cell membrane</location>
        <topology evidence="1">Peripheral membrane protein</topology>
    </subcellularLocation>
</comment>
<evidence type="ECO:0000256" key="2">
    <source>
        <dbReference type="ARBA" id="ARBA00005417"/>
    </source>
</evidence>
<dbReference type="SMART" id="SM00382">
    <property type="entry name" value="AAA"/>
    <property type="match status" value="1"/>
</dbReference>
<keyword evidence="3" id="KW-0813">Transport</keyword>
<evidence type="ECO:0000259" key="10">
    <source>
        <dbReference type="PROSITE" id="PS50893"/>
    </source>
</evidence>
<name>A0ABM8YRW8_9BACI</name>
<dbReference type="InterPro" id="IPR003439">
    <property type="entry name" value="ABC_transporter-like_ATP-bd"/>
</dbReference>
<gene>
    <name evidence="11" type="primary">cntD</name>
    <name evidence="11" type="ORF">BACCIP111883_03538</name>
</gene>
<comment type="caution">
    <text evidence="11">The sequence shown here is derived from an EMBL/GenBank/DDBJ whole genome shotgun (WGS) entry which is preliminary data.</text>
</comment>
<evidence type="ECO:0000313" key="12">
    <source>
        <dbReference type="Proteomes" id="UP000789833"/>
    </source>
</evidence>
<sequence length="266" mass="29967">MILSLEQLTITNKETRLVDHVSLSIKDGEWFALVGQSGSGKSLLSHSIGQISSPNLKVNGKILFKGKDLLTFTQKEMRRIRGKEIAYIFQDYQSSFTPFRTIGQHLDEYQKAHGILDKKERLQNSIHSLHFVGLEDALYNRYPFQLSGGQLQRVSIASALLLSPDLIIADEITTALDSVSGHHVLELLASKQKETGCTILFITHDWRHVRRYADRLAIMKDGNIVEKGSKHRILDHPSHQYTKELISAAPFLGKGLPSGLEERQTK</sequence>
<accession>A0ABM8YRW8</accession>
<dbReference type="EMBL" id="CAKJTJ010000026">
    <property type="protein sequence ID" value="CAG9622747.1"/>
    <property type="molecule type" value="Genomic_DNA"/>
</dbReference>
<dbReference type="RefSeq" id="WP_230503555.1">
    <property type="nucleotide sequence ID" value="NZ_CAKJTJ010000026.1"/>
</dbReference>
<dbReference type="InterPro" id="IPR017871">
    <property type="entry name" value="ABC_transporter-like_CS"/>
</dbReference>
<evidence type="ECO:0000256" key="5">
    <source>
        <dbReference type="ARBA" id="ARBA00022519"/>
    </source>
</evidence>
<evidence type="ECO:0000256" key="3">
    <source>
        <dbReference type="ARBA" id="ARBA00022448"/>
    </source>
</evidence>
<keyword evidence="8" id="KW-1278">Translocase</keyword>
<evidence type="ECO:0000313" key="11">
    <source>
        <dbReference type="EMBL" id="CAG9622747.1"/>
    </source>
</evidence>
<dbReference type="GO" id="GO:0005524">
    <property type="term" value="F:ATP binding"/>
    <property type="evidence" value="ECO:0007669"/>
    <property type="project" value="UniProtKB-KW"/>
</dbReference>
<protein>
    <submittedName>
        <fullName evidence="11">Metal-staphylopine import system ATP-binding protein CntD</fullName>
    </submittedName>
</protein>
<evidence type="ECO:0000256" key="8">
    <source>
        <dbReference type="ARBA" id="ARBA00022967"/>
    </source>
</evidence>
<dbReference type="PROSITE" id="PS00211">
    <property type="entry name" value="ABC_TRANSPORTER_1"/>
    <property type="match status" value="1"/>
</dbReference>
<dbReference type="Gene3D" id="3.40.50.300">
    <property type="entry name" value="P-loop containing nucleotide triphosphate hydrolases"/>
    <property type="match status" value="1"/>
</dbReference>
<evidence type="ECO:0000256" key="6">
    <source>
        <dbReference type="ARBA" id="ARBA00022741"/>
    </source>
</evidence>
<proteinExistence type="inferred from homology"/>
<keyword evidence="9" id="KW-0472">Membrane</keyword>
<dbReference type="InterPro" id="IPR027417">
    <property type="entry name" value="P-loop_NTPase"/>
</dbReference>
<dbReference type="PANTHER" id="PTHR43297">
    <property type="entry name" value="OLIGOPEPTIDE TRANSPORT ATP-BINDING PROTEIN APPD"/>
    <property type="match status" value="1"/>
</dbReference>
<evidence type="ECO:0000256" key="7">
    <source>
        <dbReference type="ARBA" id="ARBA00022840"/>
    </source>
</evidence>
<keyword evidence="5" id="KW-0997">Cell inner membrane</keyword>
<dbReference type="Proteomes" id="UP000789833">
    <property type="component" value="Unassembled WGS sequence"/>
</dbReference>
<keyword evidence="4" id="KW-1003">Cell membrane</keyword>
<keyword evidence="7 11" id="KW-0067">ATP-binding</keyword>
<dbReference type="InterPro" id="IPR003593">
    <property type="entry name" value="AAA+_ATPase"/>
</dbReference>
<dbReference type="SUPFAM" id="SSF52540">
    <property type="entry name" value="P-loop containing nucleoside triphosphate hydrolases"/>
    <property type="match status" value="1"/>
</dbReference>
<evidence type="ECO:0000256" key="1">
    <source>
        <dbReference type="ARBA" id="ARBA00004202"/>
    </source>
</evidence>
<evidence type="ECO:0000256" key="9">
    <source>
        <dbReference type="ARBA" id="ARBA00023136"/>
    </source>
</evidence>
<dbReference type="CDD" id="cd03257">
    <property type="entry name" value="ABC_NikE_OppD_transporters"/>
    <property type="match status" value="1"/>
</dbReference>
<keyword evidence="6" id="KW-0547">Nucleotide-binding</keyword>
<comment type="similarity">
    <text evidence="2">Belongs to the ABC transporter superfamily.</text>
</comment>
<dbReference type="PANTHER" id="PTHR43297:SF14">
    <property type="entry name" value="ATPASE AAA-TYPE CORE DOMAIN-CONTAINING PROTEIN"/>
    <property type="match status" value="1"/>
</dbReference>
<organism evidence="11 12">
    <name type="scientific">Sutcliffiella rhizosphaerae</name>
    <dbReference type="NCBI Taxonomy" id="2880967"/>
    <lineage>
        <taxon>Bacteria</taxon>
        <taxon>Bacillati</taxon>
        <taxon>Bacillota</taxon>
        <taxon>Bacilli</taxon>
        <taxon>Bacillales</taxon>
        <taxon>Bacillaceae</taxon>
        <taxon>Sutcliffiella</taxon>
    </lineage>
</organism>